<feature type="region of interest" description="Disordered" evidence="1">
    <location>
        <begin position="355"/>
        <end position="419"/>
    </location>
</feature>
<evidence type="ECO:0000256" key="1">
    <source>
        <dbReference type="SAM" id="MobiDB-lite"/>
    </source>
</evidence>
<evidence type="ECO:0000313" key="2">
    <source>
        <dbReference type="EMBL" id="MCL7928525.1"/>
    </source>
</evidence>
<organism evidence="2 3">
    <name type="scientific">Halomonas llamarensis</name>
    <dbReference type="NCBI Taxonomy" id="2945104"/>
    <lineage>
        <taxon>Bacteria</taxon>
        <taxon>Pseudomonadati</taxon>
        <taxon>Pseudomonadota</taxon>
        <taxon>Gammaproteobacteria</taxon>
        <taxon>Oceanospirillales</taxon>
        <taxon>Halomonadaceae</taxon>
        <taxon>Halomonas</taxon>
    </lineage>
</organism>
<feature type="compositionally biased region" description="Gly residues" evidence="1">
    <location>
        <begin position="365"/>
        <end position="378"/>
    </location>
</feature>
<dbReference type="Proteomes" id="UP001165308">
    <property type="component" value="Unassembled WGS sequence"/>
</dbReference>
<sequence>MSSSDKNPNSHNPAEELSADASKLTKNAKSYLKRAAKLGQDVEALKAGHTLEGTATIHSIEDFKELMSDGLTDDHRQCFSGLSSGEAPADDAMIDALADYVYGTKDLSPEAKSHAEKLFPVTVAVTSGESVTIESDQEYGPSGPPKLINAGTLTFDGGSITAVTTSLTISADKLKIVKSGTKSYTVGVLGKQGADGDDCPPSPAYDKPAPRGKDASAPSPGICTGADNGGTGDPGKQGQGGDKGKDGEDGHTNLPASITIRSMDATSPSPFVIYTRSGGGGDGGKGGKGGPGQDGGKGGKGCDSGCEGTDGGDGGKGGNGGNGGNGGPGGNGVSGTQISVTFPRAQQSLLQTITDTAKPGEGGERGASGKAGVGGKGGEGGKHKTNGQHGQSGDHGDHGTPGTSGTKTGAAGNINVSYI</sequence>
<feature type="compositionally biased region" description="Gly residues" evidence="1">
    <location>
        <begin position="277"/>
        <end position="333"/>
    </location>
</feature>
<feature type="compositionally biased region" description="Gly residues" evidence="1">
    <location>
        <begin position="227"/>
        <end position="241"/>
    </location>
</feature>
<reference evidence="2" key="1">
    <citation type="submission" date="2022-05" db="EMBL/GenBank/DDBJ databases">
        <title>Halomonas geminus sp. nov. and Halomonas llamarensis sp. nov. isolated from high-altitude salars of the Atacama Desert.</title>
        <authorList>
            <person name="Hintersatz C."/>
            <person name="Rojas L.A."/>
            <person name="Wei T.-S."/>
            <person name="Kutschke S."/>
            <person name="Lehmann F."/>
            <person name="Jain R."/>
            <person name="Pollmann K."/>
        </authorList>
    </citation>
    <scope>NUCLEOTIDE SEQUENCE</scope>
    <source>
        <strain evidence="2">ATCHA</strain>
    </source>
</reference>
<feature type="region of interest" description="Disordered" evidence="1">
    <location>
        <begin position="190"/>
        <end position="337"/>
    </location>
</feature>
<accession>A0ABT0SL48</accession>
<feature type="compositionally biased region" description="Polar residues" evidence="1">
    <location>
        <begin position="254"/>
        <end position="269"/>
    </location>
</feature>
<dbReference type="EMBL" id="JAMJPJ010000001">
    <property type="protein sequence ID" value="MCL7928525.1"/>
    <property type="molecule type" value="Genomic_DNA"/>
</dbReference>
<dbReference type="RefSeq" id="WP_250079058.1">
    <property type="nucleotide sequence ID" value="NZ_JAMJPJ010000001.1"/>
</dbReference>
<evidence type="ECO:0000313" key="3">
    <source>
        <dbReference type="Proteomes" id="UP001165308"/>
    </source>
</evidence>
<dbReference type="PRINTS" id="PR01228">
    <property type="entry name" value="EGGSHELL"/>
</dbReference>
<proteinExistence type="predicted"/>
<feature type="region of interest" description="Disordered" evidence="1">
    <location>
        <begin position="1"/>
        <end position="22"/>
    </location>
</feature>
<keyword evidence="3" id="KW-1185">Reference proteome</keyword>
<comment type="caution">
    <text evidence="2">The sequence shown here is derived from an EMBL/GenBank/DDBJ whole genome shotgun (WGS) entry which is preliminary data.</text>
</comment>
<feature type="compositionally biased region" description="Polar residues" evidence="1">
    <location>
        <begin position="1"/>
        <end position="12"/>
    </location>
</feature>
<gene>
    <name evidence="2" type="ORF">M8006_00780</name>
</gene>
<evidence type="ECO:0008006" key="4">
    <source>
        <dbReference type="Google" id="ProtNLM"/>
    </source>
</evidence>
<name>A0ABT0SL48_9GAMM</name>
<protein>
    <recommendedName>
        <fullName evidence="4">Collagen-like protein</fullName>
    </recommendedName>
</protein>
<feature type="compositionally biased region" description="Basic and acidic residues" evidence="1">
    <location>
        <begin position="242"/>
        <end position="251"/>
    </location>
</feature>